<dbReference type="HOGENOM" id="CLU_1509080_0_0_6"/>
<evidence type="ECO:0000256" key="1">
    <source>
        <dbReference type="SAM" id="Phobius"/>
    </source>
</evidence>
<gene>
    <name evidence="2" type="ordered locus">Nhal_3103</name>
</gene>
<reference evidence="3" key="1">
    <citation type="submission" date="2010-04" db="EMBL/GenBank/DDBJ databases">
        <title>Complete genome sequence of Nitrosococcus halophilus Nc4, a salt-adapted, aerobic obligate ammonia-oxidizing sulfur purple bacterium.</title>
        <authorList>
            <consortium name="US DOE Joint Genome Institute"/>
            <person name="Campbell M.A."/>
            <person name="Malfatti S.A."/>
            <person name="Chain P.S.G."/>
            <person name="Heidelberg J.F."/>
            <person name="Ward B.B."/>
            <person name="Klotz M.G."/>
        </authorList>
    </citation>
    <scope>NUCLEOTIDE SEQUENCE [LARGE SCALE GENOMIC DNA]</scope>
    <source>
        <strain evidence="3">Nc4</strain>
    </source>
</reference>
<dbReference type="EMBL" id="CP001798">
    <property type="protein sequence ID" value="ADE16155.1"/>
    <property type="molecule type" value="Genomic_DNA"/>
</dbReference>
<dbReference type="eggNOG" id="ENOG502ZKF1">
    <property type="taxonomic scope" value="Bacteria"/>
</dbReference>
<organism evidence="2 3">
    <name type="scientific">Nitrosococcus halophilus (strain Nc4)</name>
    <dbReference type="NCBI Taxonomy" id="472759"/>
    <lineage>
        <taxon>Bacteria</taxon>
        <taxon>Pseudomonadati</taxon>
        <taxon>Pseudomonadota</taxon>
        <taxon>Gammaproteobacteria</taxon>
        <taxon>Chromatiales</taxon>
        <taxon>Chromatiaceae</taxon>
        <taxon>Nitrosococcus</taxon>
    </lineage>
</organism>
<evidence type="ECO:0000313" key="3">
    <source>
        <dbReference type="Proteomes" id="UP000001844"/>
    </source>
</evidence>
<dbReference type="RefSeq" id="WP_013034005.1">
    <property type="nucleotide sequence ID" value="NC_013960.1"/>
</dbReference>
<feature type="transmembrane region" description="Helical" evidence="1">
    <location>
        <begin position="29"/>
        <end position="47"/>
    </location>
</feature>
<name>D5BZE1_NITHN</name>
<proteinExistence type="predicted"/>
<sequence length="179" mass="20591">MLIRAPVIWLLILAFLVLFLIPPRFRLQVLGSFILLALIGFLFSQPGEEKIEEFRNLVPLEQVEFVDIELQRGPGVGEKLVGKILNHSPSYALTGIGIQLIIKDCIGSDDTSQEVCTVLEEAQVHLPLFAPPQEEGEFEKRLYLRELHIQGRKQWEYTVLYTETKQRGFWEKLPSFLQD</sequence>
<keyword evidence="1" id="KW-0812">Transmembrane</keyword>
<evidence type="ECO:0000313" key="2">
    <source>
        <dbReference type="EMBL" id="ADE16155.1"/>
    </source>
</evidence>
<keyword evidence="1" id="KW-0472">Membrane</keyword>
<dbReference type="OrthoDB" id="5766563at2"/>
<dbReference type="KEGG" id="nhl:Nhal_3103"/>
<dbReference type="AlphaFoldDB" id="D5BZE1"/>
<dbReference type="STRING" id="472759.Nhal_3103"/>
<protein>
    <submittedName>
        <fullName evidence="2">Uncharacterized protein</fullName>
    </submittedName>
</protein>
<accession>D5BZE1</accession>
<feature type="transmembrane region" description="Helical" evidence="1">
    <location>
        <begin position="6"/>
        <end position="22"/>
    </location>
</feature>
<keyword evidence="1" id="KW-1133">Transmembrane helix</keyword>
<dbReference type="Proteomes" id="UP000001844">
    <property type="component" value="Chromosome"/>
</dbReference>
<keyword evidence="3" id="KW-1185">Reference proteome</keyword>